<dbReference type="EMBL" id="OV725078">
    <property type="protein sequence ID" value="CAH1393054.1"/>
    <property type="molecule type" value="Genomic_DNA"/>
</dbReference>
<evidence type="ECO:0000313" key="2">
    <source>
        <dbReference type="Proteomes" id="UP001152798"/>
    </source>
</evidence>
<name>A0A9P0E396_NEZVI</name>
<dbReference type="Proteomes" id="UP001152798">
    <property type="component" value="Chromosome 2"/>
</dbReference>
<accession>A0A9P0E396</accession>
<evidence type="ECO:0000313" key="1">
    <source>
        <dbReference type="EMBL" id="CAH1393054.1"/>
    </source>
</evidence>
<protein>
    <submittedName>
        <fullName evidence="1">Uncharacterized protein</fullName>
    </submittedName>
</protein>
<reference evidence="1" key="1">
    <citation type="submission" date="2022-01" db="EMBL/GenBank/DDBJ databases">
        <authorList>
            <person name="King R."/>
        </authorList>
    </citation>
    <scope>NUCLEOTIDE SEQUENCE</scope>
</reference>
<dbReference type="AlphaFoldDB" id="A0A9P0E396"/>
<keyword evidence="2" id="KW-1185">Reference proteome</keyword>
<sequence length="84" mass="9205">MAADSAISTKTRAATDKIVSGRIQPKSGSLTGRLRIGWRRGCGALGGNVTKRGLDVLWSDIWLRSSDLRYIVVALPRRKCPIPR</sequence>
<organism evidence="1 2">
    <name type="scientific">Nezara viridula</name>
    <name type="common">Southern green stink bug</name>
    <name type="synonym">Cimex viridulus</name>
    <dbReference type="NCBI Taxonomy" id="85310"/>
    <lineage>
        <taxon>Eukaryota</taxon>
        <taxon>Metazoa</taxon>
        <taxon>Ecdysozoa</taxon>
        <taxon>Arthropoda</taxon>
        <taxon>Hexapoda</taxon>
        <taxon>Insecta</taxon>
        <taxon>Pterygota</taxon>
        <taxon>Neoptera</taxon>
        <taxon>Paraneoptera</taxon>
        <taxon>Hemiptera</taxon>
        <taxon>Heteroptera</taxon>
        <taxon>Panheteroptera</taxon>
        <taxon>Pentatomomorpha</taxon>
        <taxon>Pentatomoidea</taxon>
        <taxon>Pentatomidae</taxon>
        <taxon>Pentatominae</taxon>
        <taxon>Nezara</taxon>
    </lineage>
</organism>
<proteinExistence type="predicted"/>
<gene>
    <name evidence="1" type="ORF">NEZAVI_LOCUS3775</name>
</gene>